<gene>
    <name evidence="1" type="ORF">MRATA1EN1_LOCUS23656</name>
</gene>
<reference evidence="1" key="1">
    <citation type="submission" date="2023-04" db="EMBL/GenBank/DDBJ databases">
        <authorList>
            <consortium name="ELIXIR-Norway"/>
        </authorList>
    </citation>
    <scope>NUCLEOTIDE SEQUENCE [LARGE SCALE GENOMIC DNA]</scope>
</reference>
<name>A0ABN8ZLV0_RANTA</name>
<sequence>MAAVGCVQSVCTWRYHLRHLRQARENSALRGDPIKQPRPPPVRSTCALELKLPGLCSLIKGAERWRKGMHLWSLVLGELSMQVLGTVGAMCCRSRRLEKLLMLPEPGTSICMLSQPT</sequence>
<dbReference type="EMBL" id="OX459940">
    <property type="protein sequence ID" value="CAI9174694.1"/>
    <property type="molecule type" value="Genomic_DNA"/>
</dbReference>
<accession>A0ABN8ZLV0</accession>
<proteinExistence type="predicted"/>
<evidence type="ECO:0000313" key="1">
    <source>
        <dbReference type="EMBL" id="CAI9174694.1"/>
    </source>
</evidence>
<dbReference type="Proteomes" id="UP001176941">
    <property type="component" value="Chromosome 4"/>
</dbReference>
<protein>
    <submittedName>
        <fullName evidence="1">Uncharacterized protein</fullName>
    </submittedName>
</protein>
<evidence type="ECO:0000313" key="2">
    <source>
        <dbReference type="Proteomes" id="UP001176941"/>
    </source>
</evidence>
<keyword evidence="2" id="KW-1185">Reference proteome</keyword>
<organism evidence="1 2">
    <name type="scientific">Rangifer tarandus platyrhynchus</name>
    <name type="common">Svalbard reindeer</name>
    <dbReference type="NCBI Taxonomy" id="3082113"/>
    <lineage>
        <taxon>Eukaryota</taxon>
        <taxon>Metazoa</taxon>
        <taxon>Chordata</taxon>
        <taxon>Craniata</taxon>
        <taxon>Vertebrata</taxon>
        <taxon>Euteleostomi</taxon>
        <taxon>Mammalia</taxon>
        <taxon>Eutheria</taxon>
        <taxon>Laurasiatheria</taxon>
        <taxon>Artiodactyla</taxon>
        <taxon>Ruminantia</taxon>
        <taxon>Pecora</taxon>
        <taxon>Cervidae</taxon>
        <taxon>Odocoileinae</taxon>
        <taxon>Rangifer</taxon>
    </lineage>
</organism>